<evidence type="ECO:0000256" key="3">
    <source>
        <dbReference type="ARBA" id="ARBA00022296"/>
    </source>
</evidence>
<dbReference type="Pfam" id="PF09397">
    <property type="entry name" value="FtsK_gamma"/>
    <property type="match status" value="1"/>
</dbReference>
<dbReference type="GO" id="GO:0003690">
    <property type="term" value="F:double-stranded DNA binding"/>
    <property type="evidence" value="ECO:0007669"/>
    <property type="project" value="TreeGrafter"/>
</dbReference>
<reference evidence="9 10" key="1">
    <citation type="submission" date="2018-11" db="EMBL/GenBank/DDBJ databases">
        <title>Characterization of surface water Dickeya isolates.</title>
        <authorList>
            <person name="Van Gijsegem F."/>
            <person name="Pedron J."/>
        </authorList>
    </citation>
    <scope>NUCLEOTIDE SEQUENCE [LARGE SCALE GENOMIC DNA]</scope>
    <source>
        <strain evidence="9 10">FVG1-MFV-O17</strain>
    </source>
</reference>
<dbReference type="SMART" id="SM00843">
    <property type="entry name" value="Ftsk_gamma"/>
    <property type="match status" value="1"/>
</dbReference>
<sequence length="378" mass="41842">MTMIFKNALIYRLTRDIAFDDLNDKLAVFAFAPCGSQDRAKTGWISPRGEGYSELTHQANGQILLTLQREEKILPAPVIARELAAKVEKLEATQQRKLKKTEKDALKDEVLHSLLPRAFSKYHTTQIWINPAPALIVVDAPSAKKAEDALALLRKTLGSLPVVPLMLETPIELTLTEWVRSGAAPGGFALQDEAELKAALEDGGILRSKHQDLVTDEIAGHIEAGKVVTKLALSWQERISFVLGDDGSLKKLKFSDALLEQNDDIDREDTAQRFDADFVLLTGELSALIKSLIDALGGEAERVVQEPENHDLQDDPLYPEAVQFVQSSRRASISYLQRHFRIGYNRAAHLIEAMESKGVVSAPKHDGTREVLIGEGRQ</sequence>
<feature type="domain" description="FtsK gamma" evidence="8">
    <location>
        <begin position="311"/>
        <end position="376"/>
    </location>
</feature>
<comment type="similarity">
    <text evidence="2 6">Belongs to the RdgC family.</text>
</comment>
<comment type="function">
    <text evidence="6">May be involved in recombination.</text>
</comment>
<dbReference type="OrthoDB" id="5290530at2"/>
<name>A0A3N0G709_9GAMM</name>
<dbReference type="EMBL" id="RJLR01000011">
    <property type="protein sequence ID" value="RNM07962.1"/>
    <property type="molecule type" value="Genomic_DNA"/>
</dbReference>
<evidence type="ECO:0000313" key="10">
    <source>
        <dbReference type="Proteomes" id="UP000276061"/>
    </source>
</evidence>
<evidence type="ECO:0000259" key="8">
    <source>
        <dbReference type="SMART" id="SM00843"/>
    </source>
</evidence>
<evidence type="ECO:0000313" key="9">
    <source>
        <dbReference type="EMBL" id="RNM07962.1"/>
    </source>
</evidence>
<dbReference type="Pfam" id="PF04381">
    <property type="entry name" value="RdgC"/>
    <property type="match status" value="1"/>
</dbReference>
<organism evidence="9 10">
    <name type="scientific">Dickeya undicola</name>
    <dbReference type="NCBI Taxonomy" id="1577887"/>
    <lineage>
        <taxon>Bacteria</taxon>
        <taxon>Pseudomonadati</taxon>
        <taxon>Pseudomonadota</taxon>
        <taxon>Gammaproteobacteria</taxon>
        <taxon>Enterobacterales</taxon>
        <taxon>Pectobacteriaceae</taxon>
        <taxon>Dickeya</taxon>
    </lineage>
</organism>
<evidence type="ECO:0000256" key="1">
    <source>
        <dbReference type="ARBA" id="ARBA00004453"/>
    </source>
</evidence>
<dbReference type="PANTHER" id="PTHR38103:SF1">
    <property type="entry name" value="RECOMBINATION-ASSOCIATED PROTEIN RDGC"/>
    <property type="match status" value="1"/>
</dbReference>
<feature type="coiled-coil region" evidence="7">
    <location>
        <begin position="80"/>
        <end position="109"/>
    </location>
</feature>
<dbReference type="GO" id="GO:0000018">
    <property type="term" value="P:regulation of DNA recombination"/>
    <property type="evidence" value="ECO:0007669"/>
    <property type="project" value="TreeGrafter"/>
</dbReference>
<dbReference type="InterPro" id="IPR036390">
    <property type="entry name" value="WH_DNA-bd_sf"/>
</dbReference>
<protein>
    <recommendedName>
        <fullName evidence="3 6">Recombination-associated protein RdgC</fullName>
    </recommendedName>
</protein>
<dbReference type="GO" id="GO:0005737">
    <property type="term" value="C:cytoplasm"/>
    <property type="evidence" value="ECO:0007669"/>
    <property type="project" value="UniProtKB-UniRule"/>
</dbReference>
<evidence type="ECO:0000256" key="4">
    <source>
        <dbReference type="ARBA" id="ARBA00022490"/>
    </source>
</evidence>
<evidence type="ECO:0000256" key="2">
    <source>
        <dbReference type="ARBA" id="ARBA00008657"/>
    </source>
</evidence>
<proteinExistence type="inferred from homology"/>
<evidence type="ECO:0000256" key="6">
    <source>
        <dbReference type="HAMAP-Rule" id="MF_00194"/>
    </source>
</evidence>
<keyword evidence="5 6" id="KW-0233">DNA recombination</keyword>
<evidence type="ECO:0000256" key="5">
    <source>
        <dbReference type="ARBA" id="ARBA00023172"/>
    </source>
</evidence>
<dbReference type="NCBIfam" id="NF001464">
    <property type="entry name" value="PRK00321.1-5"/>
    <property type="match status" value="1"/>
</dbReference>
<dbReference type="GO" id="GO:0006310">
    <property type="term" value="P:DNA recombination"/>
    <property type="evidence" value="ECO:0007669"/>
    <property type="project" value="UniProtKB-UniRule"/>
</dbReference>
<accession>A0A3N0G709</accession>
<dbReference type="SUPFAM" id="SSF46785">
    <property type="entry name" value="Winged helix' DNA-binding domain"/>
    <property type="match status" value="1"/>
</dbReference>
<dbReference type="Proteomes" id="UP000276061">
    <property type="component" value="Unassembled WGS sequence"/>
</dbReference>
<comment type="subcellular location">
    <subcellularLocation>
        <location evidence="1 6">Cytoplasm</location>
        <location evidence="1 6">Nucleoid</location>
    </subcellularLocation>
</comment>
<dbReference type="InterPro" id="IPR018541">
    <property type="entry name" value="Ftsk_gamma"/>
</dbReference>
<dbReference type="AlphaFoldDB" id="A0A3N0G709"/>
<gene>
    <name evidence="6 9" type="primary">rdgC</name>
    <name evidence="9" type="ORF">EF878_05555</name>
</gene>
<keyword evidence="4 6" id="KW-0963">Cytoplasm</keyword>
<comment type="caution">
    <text evidence="9">The sequence shown here is derived from an EMBL/GenBank/DDBJ whole genome shotgun (WGS) entry which is preliminary data.</text>
</comment>
<dbReference type="PANTHER" id="PTHR38103">
    <property type="entry name" value="RECOMBINATION-ASSOCIATED PROTEIN RDGC"/>
    <property type="match status" value="1"/>
</dbReference>
<evidence type="ECO:0000256" key="7">
    <source>
        <dbReference type="SAM" id="Coils"/>
    </source>
</evidence>
<dbReference type="InterPro" id="IPR036388">
    <property type="entry name" value="WH-like_DNA-bd_sf"/>
</dbReference>
<dbReference type="HAMAP" id="MF_00194">
    <property type="entry name" value="RdgC"/>
    <property type="match status" value="1"/>
</dbReference>
<dbReference type="Gene3D" id="1.10.10.10">
    <property type="entry name" value="Winged helix-like DNA-binding domain superfamily/Winged helix DNA-binding domain"/>
    <property type="match status" value="1"/>
</dbReference>
<keyword evidence="7" id="KW-0175">Coiled coil</keyword>
<dbReference type="NCBIfam" id="NF001462">
    <property type="entry name" value="PRK00321.1-3"/>
    <property type="match status" value="1"/>
</dbReference>
<dbReference type="InterPro" id="IPR007476">
    <property type="entry name" value="RdgC"/>
</dbReference>
<dbReference type="GO" id="GO:0043590">
    <property type="term" value="C:bacterial nucleoid"/>
    <property type="evidence" value="ECO:0007669"/>
    <property type="project" value="TreeGrafter"/>
</dbReference>